<dbReference type="EMBL" id="MU151286">
    <property type="protein sequence ID" value="KAF9445693.1"/>
    <property type="molecule type" value="Genomic_DNA"/>
</dbReference>
<evidence type="ECO:0000313" key="1">
    <source>
        <dbReference type="EMBL" id="KAF9445693.1"/>
    </source>
</evidence>
<reference evidence="1" key="1">
    <citation type="submission" date="2020-11" db="EMBL/GenBank/DDBJ databases">
        <authorList>
            <consortium name="DOE Joint Genome Institute"/>
            <person name="Ahrendt S."/>
            <person name="Riley R."/>
            <person name="Andreopoulos W."/>
            <person name="Labutti K."/>
            <person name="Pangilinan J."/>
            <person name="Ruiz-Duenas F.J."/>
            <person name="Barrasa J.M."/>
            <person name="Sanchez-Garcia M."/>
            <person name="Camarero S."/>
            <person name="Miyauchi S."/>
            <person name="Serrano A."/>
            <person name="Linde D."/>
            <person name="Babiker R."/>
            <person name="Drula E."/>
            <person name="Ayuso-Fernandez I."/>
            <person name="Pacheco R."/>
            <person name="Padilla G."/>
            <person name="Ferreira P."/>
            <person name="Barriuso J."/>
            <person name="Kellner H."/>
            <person name="Castanera R."/>
            <person name="Alfaro M."/>
            <person name="Ramirez L."/>
            <person name="Pisabarro A.G."/>
            <person name="Kuo A."/>
            <person name="Tritt A."/>
            <person name="Lipzen A."/>
            <person name="He G."/>
            <person name="Yan M."/>
            <person name="Ng V."/>
            <person name="Cullen D."/>
            <person name="Martin F."/>
            <person name="Rosso M.-N."/>
            <person name="Henrissat B."/>
            <person name="Hibbett D."/>
            <person name="Martinez A.T."/>
            <person name="Grigoriev I.V."/>
        </authorList>
    </citation>
    <scope>NUCLEOTIDE SEQUENCE</scope>
    <source>
        <strain evidence="1">MF-IS2</strain>
    </source>
</reference>
<sequence>MEEHMPVLGMIASSTLKAEESLLLVTPLCMTDEDAIHIACAPDTFFEALMEDPDIHHRTRVDVRTQLKSFAFEIYRLLIWLGSCSSAVGLLVIRITSVERLYRLTFPEALKMKGRRMDLTRLNKLECRMDGSFARDAVGAVNRSQKSARVARVVGAGFQTAGTAGYGVVYINRGTTGIAGEIQIQQDWNFSPILRNPTGGFFTGHCVSGK</sequence>
<protein>
    <submittedName>
        <fullName evidence="1">Uncharacterized protein</fullName>
    </submittedName>
</protein>
<evidence type="ECO:0000313" key="2">
    <source>
        <dbReference type="Proteomes" id="UP000807342"/>
    </source>
</evidence>
<keyword evidence="2" id="KW-1185">Reference proteome</keyword>
<organism evidence="1 2">
    <name type="scientific">Macrolepiota fuliginosa MF-IS2</name>
    <dbReference type="NCBI Taxonomy" id="1400762"/>
    <lineage>
        <taxon>Eukaryota</taxon>
        <taxon>Fungi</taxon>
        <taxon>Dikarya</taxon>
        <taxon>Basidiomycota</taxon>
        <taxon>Agaricomycotina</taxon>
        <taxon>Agaricomycetes</taxon>
        <taxon>Agaricomycetidae</taxon>
        <taxon>Agaricales</taxon>
        <taxon>Agaricineae</taxon>
        <taxon>Agaricaceae</taxon>
        <taxon>Macrolepiota</taxon>
    </lineage>
</organism>
<name>A0A9P5X741_9AGAR</name>
<comment type="caution">
    <text evidence="1">The sequence shown here is derived from an EMBL/GenBank/DDBJ whole genome shotgun (WGS) entry which is preliminary data.</text>
</comment>
<gene>
    <name evidence="1" type="ORF">P691DRAFT_784876</name>
</gene>
<proteinExistence type="predicted"/>
<dbReference type="Proteomes" id="UP000807342">
    <property type="component" value="Unassembled WGS sequence"/>
</dbReference>
<accession>A0A9P5X741</accession>
<dbReference type="AlphaFoldDB" id="A0A9P5X741"/>